<sequence length="128" mass="13578">MTFLDGQRERAFAVLRILSGLLFLAHGVQKFLGFPVAFPYPLTPMLNAAGAIEIIAGALIAIGLFTRPAAFIASGMSAVGYWTVHAANGPFPISNGGETIVLYCFLFLYIAARGAGIWSIDAARTKGK</sequence>
<dbReference type="InterPro" id="IPR051907">
    <property type="entry name" value="DoxX-like_oxidoreductase"/>
</dbReference>
<proteinExistence type="inferred from homology"/>
<feature type="transmembrane region" description="Helical" evidence="7">
    <location>
        <begin position="100"/>
        <end position="120"/>
    </location>
</feature>
<evidence type="ECO:0000313" key="9">
    <source>
        <dbReference type="Proteomes" id="UP000248597"/>
    </source>
</evidence>
<evidence type="ECO:0000256" key="5">
    <source>
        <dbReference type="ARBA" id="ARBA00022989"/>
    </source>
</evidence>
<comment type="similarity">
    <text evidence="2">Belongs to the DoxX family.</text>
</comment>
<evidence type="ECO:0000256" key="3">
    <source>
        <dbReference type="ARBA" id="ARBA00022475"/>
    </source>
</evidence>
<dbReference type="PANTHER" id="PTHR33452:SF4">
    <property type="entry name" value="BLL4328 PROTEIN"/>
    <property type="match status" value="1"/>
</dbReference>
<dbReference type="GO" id="GO:0005886">
    <property type="term" value="C:plasma membrane"/>
    <property type="evidence" value="ECO:0007669"/>
    <property type="project" value="UniProtKB-SubCell"/>
</dbReference>
<dbReference type="EMBL" id="QFPJ01000009">
    <property type="protein sequence ID" value="PZQ23136.1"/>
    <property type="molecule type" value="Genomic_DNA"/>
</dbReference>
<protein>
    <submittedName>
        <fullName evidence="8">LuxR family transcriptional regulator</fullName>
    </submittedName>
</protein>
<dbReference type="InterPro" id="IPR032808">
    <property type="entry name" value="DoxX"/>
</dbReference>
<dbReference type="Pfam" id="PF07681">
    <property type="entry name" value="DoxX"/>
    <property type="match status" value="1"/>
</dbReference>
<evidence type="ECO:0000256" key="2">
    <source>
        <dbReference type="ARBA" id="ARBA00006679"/>
    </source>
</evidence>
<keyword evidence="3" id="KW-1003">Cell membrane</keyword>
<feature type="transmembrane region" description="Helical" evidence="7">
    <location>
        <begin position="69"/>
        <end position="88"/>
    </location>
</feature>
<gene>
    <name evidence="8" type="ORF">DI569_05815</name>
</gene>
<accession>A0A2W5L1Q8</accession>
<feature type="transmembrane region" description="Helical" evidence="7">
    <location>
        <begin position="12"/>
        <end position="32"/>
    </location>
</feature>
<reference evidence="8 9" key="1">
    <citation type="submission" date="2017-08" db="EMBL/GenBank/DDBJ databases">
        <title>Infants hospitalized years apart are colonized by the same room-sourced microbial strains.</title>
        <authorList>
            <person name="Brooks B."/>
            <person name="Olm M.R."/>
            <person name="Firek B.A."/>
            <person name="Baker R."/>
            <person name="Thomas B.C."/>
            <person name="Morowitz M.J."/>
            <person name="Banfield J.F."/>
        </authorList>
    </citation>
    <scope>NUCLEOTIDE SEQUENCE [LARGE SCALE GENOMIC DNA]</scope>
    <source>
        <strain evidence="8">S2_005_003_R2_47</strain>
    </source>
</reference>
<keyword evidence="6 7" id="KW-0472">Membrane</keyword>
<organism evidence="8 9">
    <name type="scientific">Sphingopyxis macrogoltabida</name>
    <name type="common">Sphingomonas macrogoltabidus</name>
    <dbReference type="NCBI Taxonomy" id="33050"/>
    <lineage>
        <taxon>Bacteria</taxon>
        <taxon>Pseudomonadati</taxon>
        <taxon>Pseudomonadota</taxon>
        <taxon>Alphaproteobacteria</taxon>
        <taxon>Sphingomonadales</taxon>
        <taxon>Sphingomonadaceae</taxon>
        <taxon>Sphingopyxis</taxon>
    </lineage>
</organism>
<evidence type="ECO:0000256" key="1">
    <source>
        <dbReference type="ARBA" id="ARBA00004651"/>
    </source>
</evidence>
<evidence type="ECO:0000313" key="8">
    <source>
        <dbReference type="EMBL" id="PZQ23136.1"/>
    </source>
</evidence>
<comment type="caution">
    <text evidence="8">The sequence shown here is derived from an EMBL/GenBank/DDBJ whole genome shotgun (WGS) entry which is preliminary data.</text>
</comment>
<feature type="transmembrane region" description="Helical" evidence="7">
    <location>
        <begin position="44"/>
        <end position="62"/>
    </location>
</feature>
<evidence type="ECO:0000256" key="6">
    <source>
        <dbReference type="ARBA" id="ARBA00023136"/>
    </source>
</evidence>
<dbReference type="AlphaFoldDB" id="A0A2W5L1Q8"/>
<name>A0A2W5L1Q8_SPHMC</name>
<keyword evidence="4 7" id="KW-0812">Transmembrane</keyword>
<evidence type="ECO:0000256" key="4">
    <source>
        <dbReference type="ARBA" id="ARBA00022692"/>
    </source>
</evidence>
<dbReference type="PANTHER" id="PTHR33452">
    <property type="entry name" value="OXIDOREDUCTASE CATD-RELATED"/>
    <property type="match status" value="1"/>
</dbReference>
<evidence type="ECO:0000256" key="7">
    <source>
        <dbReference type="SAM" id="Phobius"/>
    </source>
</evidence>
<keyword evidence="5 7" id="KW-1133">Transmembrane helix</keyword>
<comment type="subcellular location">
    <subcellularLocation>
        <location evidence="1">Cell membrane</location>
        <topology evidence="1">Multi-pass membrane protein</topology>
    </subcellularLocation>
</comment>
<dbReference type="Proteomes" id="UP000248597">
    <property type="component" value="Unassembled WGS sequence"/>
</dbReference>